<gene>
    <name evidence="2" type="ORF">JCGZ_11254</name>
</gene>
<feature type="region of interest" description="Disordered" evidence="1">
    <location>
        <begin position="87"/>
        <end position="122"/>
    </location>
</feature>
<protein>
    <submittedName>
        <fullName evidence="2">Uncharacterized protein</fullName>
    </submittedName>
</protein>
<evidence type="ECO:0000313" key="3">
    <source>
        <dbReference type="Proteomes" id="UP000027138"/>
    </source>
</evidence>
<dbReference type="AlphaFoldDB" id="A0A067KDR9"/>
<evidence type="ECO:0000256" key="1">
    <source>
        <dbReference type="SAM" id="MobiDB-lite"/>
    </source>
</evidence>
<accession>A0A067KDR9</accession>
<dbReference type="Proteomes" id="UP000027138">
    <property type="component" value="Unassembled WGS sequence"/>
</dbReference>
<reference evidence="2 3" key="1">
    <citation type="journal article" date="2014" name="PLoS ONE">
        <title>Global Analysis of Gene Expression Profiles in Physic Nut (Jatropha curcas L.) Seedlings Exposed to Salt Stress.</title>
        <authorList>
            <person name="Zhang L."/>
            <person name="Zhang C."/>
            <person name="Wu P."/>
            <person name="Chen Y."/>
            <person name="Li M."/>
            <person name="Jiang H."/>
            <person name="Wu G."/>
        </authorList>
    </citation>
    <scope>NUCLEOTIDE SEQUENCE [LARGE SCALE GENOMIC DNA]</scope>
    <source>
        <strain evidence="3">cv. GZQX0401</strain>
        <tissue evidence="2">Young leaves</tissue>
    </source>
</reference>
<proteinExistence type="predicted"/>
<dbReference type="EMBL" id="KK914534">
    <property type="protein sequence ID" value="KDP34371.1"/>
    <property type="molecule type" value="Genomic_DNA"/>
</dbReference>
<feature type="compositionally biased region" description="Basic residues" evidence="1">
    <location>
        <begin position="93"/>
        <end position="103"/>
    </location>
</feature>
<name>A0A067KDR9_JATCU</name>
<organism evidence="2 3">
    <name type="scientific">Jatropha curcas</name>
    <name type="common">Barbados nut</name>
    <dbReference type="NCBI Taxonomy" id="180498"/>
    <lineage>
        <taxon>Eukaryota</taxon>
        <taxon>Viridiplantae</taxon>
        <taxon>Streptophyta</taxon>
        <taxon>Embryophyta</taxon>
        <taxon>Tracheophyta</taxon>
        <taxon>Spermatophyta</taxon>
        <taxon>Magnoliopsida</taxon>
        <taxon>eudicotyledons</taxon>
        <taxon>Gunneridae</taxon>
        <taxon>Pentapetalae</taxon>
        <taxon>rosids</taxon>
        <taxon>fabids</taxon>
        <taxon>Malpighiales</taxon>
        <taxon>Euphorbiaceae</taxon>
        <taxon>Crotonoideae</taxon>
        <taxon>Jatropheae</taxon>
        <taxon>Jatropha</taxon>
    </lineage>
</organism>
<evidence type="ECO:0000313" key="2">
    <source>
        <dbReference type="EMBL" id="KDP34371.1"/>
    </source>
</evidence>
<sequence length="122" mass="14679">MEESRTRLNRKPETERVRSSVICGGLDGAELWRCCCDRRKREEGLLRSQLPATAFRVRVERRGAVTRPDLQRRGDIDEKLRWLDREGEESRDCRRKRRKRKEKKEKENSRTFQFDSNRFGPI</sequence>
<keyword evidence="3" id="KW-1185">Reference proteome</keyword>